<evidence type="ECO:0000313" key="3">
    <source>
        <dbReference type="Proteomes" id="UP000188342"/>
    </source>
</evidence>
<sequence>MGCMITITVKWDVKPEYADNFLELTKEFTEACRAETGCLWFDWSRSVDNPNEYILIEAYKDGEAGAAHVNSEHFKKAMKEQGQYAATRPKVISYEIPQDGWNDLGEIEMPDGK</sequence>
<dbReference type="PANTHER" id="PTHR33336">
    <property type="entry name" value="QUINOL MONOOXYGENASE YGIN-RELATED"/>
    <property type="match status" value="1"/>
</dbReference>
<dbReference type="Pfam" id="PF03992">
    <property type="entry name" value="ABM"/>
    <property type="match status" value="1"/>
</dbReference>
<gene>
    <name evidence="2" type="ORF">FM114_16305</name>
</gene>
<keyword evidence="3" id="KW-1185">Reference proteome</keyword>
<dbReference type="SUPFAM" id="SSF54909">
    <property type="entry name" value="Dimeric alpha+beta barrel"/>
    <property type="match status" value="1"/>
</dbReference>
<dbReference type="STRING" id="1255658.FM114_16305"/>
<evidence type="ECO:0000313" key="2">
    <source>
        <dbReference type="EMBL" id="SJN45822.1"/>
    </source>
</evidence>
<dbReference type="AlphaFoldDB" id="A0A1R4KNJ3"/>
<dbReference type="EMBL" id="FUKQ01000064">
    <property type="protein sequence ID" value="SJN45822.1"/>
    <property type="molecule type" value="Genomic_DNA"/>
</dbReference>
<dbReference type="InterPro" id="IPR007138">
    <property type="entry name" value="ABM_dom"/>
</dbReference>
<dbReference type="PROSITE" id="PS51725">
    <property type="entry name" value="ABM"/>
    <property type="match status" value="1"/>
</dbReference>
<feature type="domain" description="ABM" evidence="1">
    <location>
        <begin position="5"/>
        <end position="96"/>
    </location>
</feature>
<dbReference type="Proteomes" id="UP000188342">
    <property type="component" value="Unassembled WGS sequence"/>
</dbReference>
<accession>A0A1R4KNJ3</accession>
<reference evidence="2 3" key="1">
    <citation type="submission" date="2017-02" db="EMBL/GenBank/DDBJ databases">
        <authorList>
            <person name="Peterson S.W."/>
        </authorList>
    </citation>
    <scope>NUCLEOTIDE SEQUENCE [LARGE SCALE GENOMIC DNA]</scope>
    <source>
        <strain evidence="2 3">LSP_Lj1</strain>
    </source>
</reference>
<proteinExistence type="predicted"/>
<dbReference type="InterPro" id="IPR050744">
    <property type="entry name" value="AI-2_Isomerase_LsrG"/>
</dbReference>
<name>A0A1R4KNJ3_9ACTN</name>
<dbReference type="GO" id="GO:0003824">
    <property type="term" value="F:catalytic activity"/>
    <property type="evidence" value="ECO:0007669"/>
    <property type="project" value="TreeGrafter"/>
</dbReference>
<organism evidence="2 3">
    <name type="scientific">Luteococcus japonicus LSP_Lj1</name>
    <dbReference type="NCBI Taxonomy" id="1255658"/>
    <lineage>
        <taxon>Bacteria</taxon>
        <taxon>Bacillati</taxon>
        <taxon>Actinomycetota</taxon>
        <taxon>Actinomycetes</taxon>
        <taxon>Propionibacteriales</taxon>
        <taxon>Propionibacteriaceae</taxon>
        <taxon>Luteococcus</taxon>
    </lineage>
</organism>
<dbReference type="Gene3D" id="3.30.70.100">
    <property type="match status" value="1"/>
</dbReference>
<protein>
    <recommendedName>
        <fullName evidence="1">ABM domain-containing protein</fullName>
    </recommendedName>
</protein>
<dbReference type="PANTHER" id="PTHR33336:SF3">
    <property type="entry name" value="ABM DOMAIN-CONTAINING PROTEIN"/>
    <property type="match status" value="1"/>
</dbReference>
<evidence type="ECO:0000259" key="1">
    <source>
        <dbReference type="PROSITE" id="PS51725"/>
    </source>
</evidence>
<dbReference type="InterPro" id="IPR011008">
    <property type="entry name" value="Dimeric_a/b-barrel"/>
</dbReference>